<gene>
    <name evidence="1" type="primary">LOC107765571</name>
</gene>
<name>A0A1S3XJ65_TOBAC</name>
<dbReference type="PaxDb" id="4097-A0A1S3XJ65"/>
<dbReference type="RefSeq" id="XP_016439722.1">
    <property type="nucleotide sequence ID" value="XM_016584236.1"/>
</dbReference>
<reference evidence="1" key="1">
    <citation type="submission" date="2025-08" db="UniProtKB">
        <authorList>
            <consortium name="RefSeq"/>
        </authorList>
    </citation>
    <scope>IDENTIFICATION</scope>
</reference>
<organism evidence="1">
    <name type="scientific">Nicotiana tabacum</name>
    <name type="common">Common tobacco</name>
    <dbReference type="NCBI Taxonomy" id="4097"/>
    <lineage>
        <taxon>Eukaryota</taxon>
        <taxon>Viridiplantae</taxon>
        <taxon>Streptophyta</taxon>
        <taxon>Embryophyta</taxon>
        <taxon>Tracheophyta</taxon>
        <taxon>Spermatophyta</taxon>
        <taxon>Magnoliopsida</taxon>
        <taxon>eudicotyledons</taxon>
        <taxon>Gunneridae</taxon>
        <taxon>Pentapetalae</taxon>
        <taxon>asterids</taxon>
        <taxon>lamiids</taxon>
        <taxon>Solanales</taxon>
        <taxon>Solanaceae</taxon>
        <taxon>Nicotianoideae</taxon>
        <taxon>Nicotianeae</taxon>
        <taxon>Nicotiana</taxon>
    </lineage>
</organism>
<dbReference type="OMA" id="CANMNNN"/>
<protein>
    <submittedName>
        <fullName evidence="1">Uncharacterized protein</fullName>
    </submittedName>
</protein>
<dbReference type="AlphaFoldDB" id="A0A1S3XJ65"/>
<dbReference type="OrthoDB" id="1938625at2759"/>
<proteinExistence type="predicted"/>
<dbReference type="PANTHER" id="PTHR33116">
    <property type="entry name" value="REVERSE TRANSCRIPTASE ZINC-BINDING DOMAIN-CONTAINING PROTEIN-RELATED-RELATED"/>
    <property type="match status" value="1"/>
</dbReference>
<accession>A0A1S3XJ65</accession>
<evidence type="ECO:0000313" key="1">
    <source>
        <dbReference type="RefSeq" id="XP_016439722.1"/>
    </source>
</evidence>
<dbReference type="KEGG" id="nta:107765571"/>
<sequence>MGQVVQQKEFKYHTKCKEMKLTHLCFADNMILFCIGEYSSVMLMLRGLITFSNTSRMTVNAEKSNIFCANMNNNEMEDLSEITGYKKGKLPFNYLGVPISPKKLNAVDCERLIDKILIRIKGWGSRNFSYAGRVQLVNTVLMHLHTYWASIFILPKKVMKTIVTICKNYLWDGRVITNKPLLVAWDIVCRPKRRGTRDTGMHILE</sequence>
<dbReference type="STRING" id="4097.A0A1S3XJ65"/>
<dbReference type="PANTHER" id="PTHR33116:SF80">
    <property type="entry name" value="REVERSE TRANSCRIPTASE ZINC-BINDING DOMAIN-CONTAINING PROTEIN"/>
    <property type="match status" value="1"/>
</dbReference>